<dbReference type="AlphaFoldDB" id="A0A9X1TQT3"/>
<sequence length="52" mass="5803">MATLTKSGSKPATNKPVRKFVTAEEAVQAKYGNLLKTIEKLNLRVVQKEDKE</sequence>
<protein>
    <submittedName>
        <fullName evidence="1">Uncharacterized protein</fullName>
    </submittedName>
</protein>
<accession>A0A9X1TQT3</accession>
<evidence type="ECO:0000313" key="1">
    <source>
        <dbReference type="EMBL" id="MCF2497169.1"/>
    </source>
</evidence>
<dbReference type="EMBL" id="JAKFFV010000002">
    <property type="protein sequence ID" value="MCF2497169.1"/>
    <property type="molecule type" value="Genomic_DNA"/>
</dbReference>
<reference evidence="1" key="1">
    <citation type="submission" date="2022-01" db="EMBL/GenBank/DDBJ databases">
        <title>Novel species in genus Dyadobacter.</title>
        <authorList>
            <person name="Ma C."/>
        </authorList>
    </citation>
    <scope>NUCLEOTIDE SEQUENCE</scope>
    <source>
        <strain evidence="1">CY357</strain>
    </source>
</reference>
<organism evidence="1 2">
    <name type="scientific">Dyadobacter chenhuakuii</name>
    <dbReference type="NCBI Taxonomy" id="2909339"/>
    <lineage>
        <taxon>Bacteria</taxon>
        <taxon>Pseudomonadati</taxon>
        <taxon>Bacteroidota</taxon>
        <taxon>Cytophagia</taxon>
        <taxon>Cytophagales</taxon>
        <taxon>Spirosomataceae</taxon>
        <taxon>Dyadobacter</taxon>
    </lineage>
</organism>
<name>A0A9X1TQT3_9BACT</name>
<gene>
    <name evidence="1" type="ORF">L0661_02550</name>
</gene>
<evidence type="ECO:0000313" key="2">
    <source>
        <dbReference type="Proteomes" id="UP001139411"/>
    </source>
</evidence>
<comment type="caution">
    <text evidence="1">The sequence shown here is derived from an EMBL/GenBank/DDBJ whole genome shotgun (WGS) entry which is preliminary data.</text>
</comment>
<dbReference type="RefSeq" id="WP_235176668.1">
    <property type="nucleotide sequence ID" value="NZ_JAKFFV010000002.1"/>
</dbReference>
<proteinExistence type="predicted"/>
<dbReference type="Proteomes" id="UP001139411">
    <property type="component" value="Unassembled WGS sequence"/>
</dbReference>